<evidence type="ECO:0000256" key="1">
    <source>
        <dbReference type="SAM" id="MobiDB-lite"/>
    </source>
</evidence>
<protein>
    <submittedName>
        <fullName evidence="2">Uncharacterized protein</fullName>
    </submittedName>
</protein>
<dbReference type="Proteomes" id="UP001472677">
    <property type="component" value="Unassembled WGS sequence"/>
</dbReference>
<dbReference type="EMBL" id="JBBPBM010000079">
    <property type="protein sequence ID" value="KAK8511075.1"/>
    <property type="molecule type" value="Genomic_DNA"/>
</dbReference>
<name>A0ABR2BWS4_9ROSI</name>
<sequence length="82" mass="9036">MQPANHHPPIQRSSGSYTNSISDERVPPVFDVGPAHVPPPDREGRKLDNLWSEFQVHVFVPLASMPHGHGSGPIPLCCCCWN</sequence>
<feature type="compositionally biased region" description="Polar residues" evidence="1">
    <location>
        <begin position="11"/>
        <end position="21"/>
    </location>
</feature>
<organism evidence="2 3">
    <name type="scientific">Hibiscus sabdariffa</name>
    <name type="common">roselle</name>
    <dbReference type="NCBI Taxonomy" id="183260"/>
    <lineage>
        <taxon>Eukaryota</taxon>
        <taxon>Viridiplantae</taxon>
        <taxon>Streptophyta</taxon>
        <taxon>Embryophyta</taxon>
        <taxon>Tracheophyta</taxon>
        <taxon>Spermatophyta</taxon>
        <taxon>Magnoliopsida</taxon>
        <taxon>eudicotyledons</taxon>
        <taxon>Gunneridae</taxon>
        <taxon>Pentapetalae</taxon>
        <taxon>rosids</taxon>
        <taxon>malvids</taxon>
        <taxon>Malvales</taxon>
        <taxon>Malvaceae</taxon>
        <taxon>Malvoideae</taxon>
        <taxon>Hibiscus</taxon>
    </lineage>
</organism>
<gene>
    <name evidence="2" type="ORF">V6N12_033357</name>
</gene>
<keyword evidence="3" id="KW-1185">Reference proteome</keyword>
<feature type="region of interest" description="Disordered" evidence="1">
    <location>
        <begin position="1"/>
        <end position="46"/>
    </location>
</feature>
<proteinExistence type="predicted"/>
<evidence type="ECO:0000313" key="2">
    <source>
        <dbReference type="EMBL" id="KAK8511075.1"/>
    </source>
</evidence>
<accession>A0ABR2BWS4</accession>
<evidence type="ECO:0000313" key="3">
    <source>
        <dbReference type="Proteomes" id="UP001472677"/>
    </source>
</evidence>
<comment type="caution">
    <text evidence="2">The sequence shown here is derived from an EMBL/GenBank/DDBJ whole genome shotgun (WGS) entry which is preliminary data.</text>
</comment>
<reference evidence="2 3" key="1">
    <citation type="journal article" date="2024" name="G3 (Bethesda)">
        <title>Genome assembly of Hibiscus sabdariffa L. provides insights into metabolisms of medicinal natural products.</title>
        <authorList>
            <person name="Kim T."/>
        </authorList>
    </citation>
    <scope>NUCLEOTIDE SEQUENCE [LARGE SCALE GENOMIC DNA]</scope>
    <source>
        <strain evidence="2">TK-2024</strain>
        <tissue evidence="2">Old leaves</tissue>
    </source>
</reference>